<proteinExistence type="predicted"/>
<dbReference type="SUPFAM" id="SSF51215">
    <property type="entry name" value="Regulatory protein AraC"/>
    <property type="match status" value="1"/>
</dbReference>
<accession>A0A344TFK9</accession>
<dbReference type="PROSITE" id="PS01124">
    <property type="entry name" value="HTH_ARAC_FAMILY_2"/>
    <property type="match status" value="1"/>
</dbReference>
<dbReference type="InterPro" id="IPR018062">
    <property type="entry name" value="HTH_AraC-typ_CS"/>
</dbReference>
<dbReference type="Pfam" id="PF12833">
    <property type="entry name" value="HTH_18"/>
    <property type="match status" value="1"/>
</dbReference>
<reference evidence="5 6" key="1">
    <citation type="submission" date="2018-07" db="EMBL/GenBank/DDBJ databases">
        <title>Genome sequencing of Runella.</title>
        <authorList>
            <person name="Baek M.-G."/>
            <person name="Yi H."/>
        </authorList>
    </citation>
    <scope>NUCLEOTIDE SEQUENCE [LARGE SCALE GENOMIC DNA]</scope>
    <source>
        <strain evidence="5 6">HYN0085</strain>
    </source>
</reference>
<dbReference type="SMART" id="SM00342">
    <property type="entry name" value="HTH_ARAC"/>
    <property type="match status" value="1"/>
</dbReference>
<evidence type="ECO:0000256" key="2">
    <source>
        <dbReference type="ARBA" id="ARBA00023125"/>
    </source>
</evidence>
<dbReference type="PANTHER" id="PTHR43280">
    <property type="entry name" value="ARAC-FAMILY TRANSCRIPTIONAL REGULATOR"/>
    <property type="match status" value="1"/>
</dbReference>
<dbReference type="EMBL" id="CP030850">
    <property type="protein sequence ID" value="AXE17430.1"/>
    <property type="molecule type" value="Genomic_DNA"/>
</dbReference>
<evidence type="ECO:0000259" key="4">
    <source>
        <dbReference type="PROSITE" id="PS01124"/>
    </source>
</evidence>
<feature type="domain" description="HTH araC/xylS-type" evidence="4">
    <location>
        <begin position="193"/>
        <end position="291"/>
    </location>
</feature>
<dbReference type="SUPFAM" id="SSF46689">
    <property type="entry name" value="Homeodomain-like"/>
    <property type="match status" value="2"/>
</dbReference>
<dbReference type="KEGG" id="run:DR864_06640"/>
<dbReference type="InterPro" id="IPR018060">
    <property type="entry name" value="HTH_AraC"/>
</dbReference>
<dbReference type="PROSITE" id="PS00041">
    <property type="entry name" value="HTH_ARAC_FAMILY_1"/>
    <property type="match status" value="1"/>
</dbReference>
<gene>
    <name evidence="5" type="ORF">DR864_06640</name>
</gene>
<name>A0A344TFK9_9BACT</name>
<dbReference type="Pfam" id="PF02311">
    <property type="entry name" value="AraC_binding"/>
    <property type="match status" value="1"/>
</dbReference>
<dbReference type="InterPro" id="IPR037923">
    <property type="entry name" value="HTH-like"/>
</dbReference>
<evidence type="ECO:0000313" key="6">
    <source>
        <dbReference type="Proteomes" id="UP000251993"/>
    </source>
</evidence>
<evidence type="ECO:0000313" key="5">
    <source>
        <dbReference type="EMBL" id="AXE17430.1"/>
    </source>
</evidence>
<evidence type="ECO:0000256" key="1">
    <source>
        <dbReference type="ARBA" id="ARBA00023015"/>
    </source>
</evidence>
<keyword evidence="2" id="KW-0238">DNA-binding</keyword>
<dbReference type="Gene3D" id="2.60.120.280">
    <property type="entry name" value="Regulatory protein AraC"/>
    <property type="match status" value="1"/>
</dbReference>
<dbReference type="Gene3D" id="1.10.10.60">
    <property type="entry name" value="Homeodomain-like"/>
    <property type="match status" value="2"/>
</dbReference>
<dbReference type="RefSeq" id="WP_114066215.1">
    <property type="nucleotide sequence ID" value="NZ_CP030850.1"/>
</dbReference>
<keyword evidence="1" id="KW-0805">Transcription regulation</keyword>
<dbReference type="GO" id="GO:0003700">
    <property type="term" value="F:DNA-binding transcription factor activity"/>
    <property type="evidence" value="ECO:0007669"/>
    <property type="project" value="InterPro"/>
</dbReference>
<keyword evidence="3" id="KW-0804">Transcription</keyword>
<dbReference type="AlphaFoldDB" id="A0A344TFK9"/>
<dbReference type="OrthoDB" id="9813413at2"/>
<evidence type="ECO:0000256" key="3">
    <source>
        <dbReference type="ARBA" id="ARBA00023163"/>
    </source>
</evidence>
<keyword evidence="6" id="KW-1185">Reference proteome</keyword>
<dbReference type="Proteomes" id="UP000251993">
    <property type="component" value="Chromosome"/>
</dbReference>
<dbReference type="PANTHER" id="PTHR43280:SF30">
    <property type="entry name" value="MMSAB OPERON REGULATORY PROTEIN"/>
    <property type="match status" value="1"/>
</dbReference>
<protein>
    <submittedName>
        <fullName evidence="5">AraC family transcriptional regulator</fullName>
    </submittedName>
</protein>
<dbReference type="InterPro" id="IPR003313">
    <property type="entry name" value="AraC-bd"/>
</dbReference>
<sequence>MKLFRKYFTFESSTNEQNQGINILNVGHNIHPANHPYPDIQHPDDYYFEWDKGRSLKEYQIIYISKGEGYFEANGLPPQVIEEGTIILLYPGVWHRYRPKETTGWEEYWVGFSGTYAHYLLEQECFNPQNPIIKVGFNAEFLETFSKLIEVIEGRGDSFQKLSSFQLIHLLGIVYASVLLSNQKMSRKEEIIDKIRDEIHKNWNKDIDFEALARKFNLSYIWFRKTFKEVLDTSPNQYHLTLKLRKAEQLIQETNLTLAEIAYQSGFESEFYFSRIFKKKMNYNASELRKKK</sequence>
<dbReference type="GO" id="GO:0043565">
    <property type="term" value="F:sequence-specific DNA binding"/>
    <property type="evidence" value="ECO:0007669"/>
    <property type="project" value="InterPro"/>
</dbReference>
<dbReference type="InterPro" id="IPR009057">
    <property type="entry name" value="Homeodomain-like_sf"/>
</dbReference>
<organism evidence="5 6">
    <name type="scientific">Runella rosea</name>
    <dbReference type="NCBI Taxonomy" id="2259595"/>
    <lineage>
        <taxon>Bacteria</taxon>
        <taxon>Pseudomonadati</taxon>
        <taxon>Bacteroidota</taxon>
        <taxon>Cytophagia</taxon>
        <taxon>Cytophagales</taxon>
        <taxon>Spirosomataceae</taxon>
        <taxon>Runella</taxon>
    </lineage>
</organism>